<gene>
    <name evidence="1" type="ORF">OIDMADRAFT_19024</name>
</gene>
<organism evidence="1 2">
    <name type="scientific">Oidiodendron maius (strain Zn)</name>
    <dbReference type="NCBI Taxonomy" id="913774"/>
    <lineage>
        <taxon>Eukaryota</taxon>
        <taxon>Fungi</taxon>
        <taxon>Dikarya</taxon>
        <taxon>Ascomycota</taxon>
        <taxon>Pezizomycotina</taxon>
        <taxon>Leotiomycetes</taxon>
        <taxon>Leotiomycetes incertae sedis</taxon>
        <taxon>Myxotrichaceae</taxon>
        <taxon>Oidiodendron</taxon>
    </lineage>
</organism>
<name>A0A0C3HF37_OIDMZ</name>
<dbReference type="InParanoid" id="A0A0C3HF37"/>
<protein>
    <submittedName>
        <fullName evidence="1">Uncharacterized protein</fullName>
    </submittedName>
</protein>
<dbReference type="AlphaFoldDB" id="A0A0C3HF37"/>
<dbReference type="HOGENOM" id="CLU_3050929_0_0_1"/>
<dbReference type="EMBL" id="KN832876">
    <property type="protein sequence ID" value="KIN00932.1"/>
    <property type="molecule type" value="Genomic_DNA"/>
</dbReference>
<reference evidence="2" key="2">
    <citation type="submission" date="2015-01" db="EMBL/GenBank/DDBJ databases">
        <title>Evolutionary Origins and Diversification of the Mycorrhizal Mutualists.</title>
        <authorList>
            <consortium name="DOE Joint Genome Institute"/>
            <consortium name="Mycorrhizal Genomics Consortium"/>
            <person name="Kohler A."/>
            <person name="Kuo A."/>
            <person name="Nagy L.G."/>
            <person name="Floudas D."/>
            <person name="Copeland A."/>
            <person name="Barry K.W."/>
            <person name="Cichocki N."/>
            <person name="Veneault-Fourrey C."/>
            <person name="LaButti K."/>
            <person name="Lindquist E.A."/>
            <person name="Lipzen A."/>
            <person name="Lundell T."/>
            <person name="Morin E."/>
            <person name="Murat C."/>
            <person name="Riley R."/>
            <person name="Ohm R."/>
            <person name="Sun H."/>
            <person name="Tunlid A."/>
            <person name="Henrissat B."/>
            <person name="Grigoriev I.V."/>
            <person name="Hibbett D.S."/>
            <person name="Martin F."/>
        </authorList>
    </citation>
    <scope>NUCLEOTIDE SEQUENCE [LARGE SCALE GENOMIC DNA]</scope>
    <source>
        <strain evidence="2">Zn</strain>
    </source>
</reference>
<evidence type="ECO:0000313" key="1">
    <source>
        <dbReference type="EMBL" id="KIN00932.1"/>
    </source>
</evidence>
<dbReference type="Proteomes" id="UP000054321">
    <property type="component" value="Unassembled WGS sequence"/>
</dbReference>
<sequence>MGINTLVKTPRAPINTVNPEDLSYQLSVRTSGTFVNEDMVSRVLCGDICGEKRR</sequence>
<keyword evidence="2" id="KW-1185">Reference proteome</keyword>
<evidence type="ECO:0000313" key="2">
    <source>
        <dbReference type="Proteomes" id="UP000054321"/>
    </source>
</evidence>
<proteinExistence type="predicted"/>
<accession>A0A0C3HF37</accession>
<reference evidence="1 2" key="1">
    <citation type="submission" date="2014-04" db="EMBL/GenBank/DDBJ databases">
        <authorList>
            <consortium name="DOE Joint Genome Institute"/>
            <person name="Kuo A."/>
            <person name="Martino E."/>
            <person name="Perotto S."/>
            <person name="Kohler A."/>
            <person name="Nagy L.G."/>
            <person name="Floudas D."/>
            <person name="Copeland A."/>
            <person name="Barry K.W."/>
            <person name="Cichocki N."/>
            <person name="Veneault-Fourrey C."/>
            <person name="LaButti K."/>
            <person name="Lindquist E.A."/>
            <person name="Lipzen A."/>
            <person name="Lundell T."/>
            <person name="Morin E."/>
            <person name="Murat C."/>
            <person name="Sun H."/>
            <person name="Tunlid A."/>
            <person name="Henrissat B."/>
            <person name="Grigoriev I.V."/>
            <person name="Hibbett D.S."/>
            <person name="Martin F."/>
            <person name="Nordberg H.P."/>
            <person name="Cantor M.N."/>
            <person name="Hua S.X."/>
        </authorList>
    </citation>
    <scope>NUCLEOTIDE SEQUENCE [LARGE SCALE GENOMIC DNA]</scope>
    <source>
        <strain evidence="1 2">Zn</strain>
    </source>
</reference>